<dbReference type="InterPro" id="IPR000160">
    <property type="entry name" value="GGDEF_dom"/>
</dbReference>
<organism evidence="3 4">
    <name type="scientific">Faecalicatena contorta</name>
    <dbReference type="NCBI Taxonomy" id="39482"/>
    <lineage>
        <taxon>Bacteria</taxon>
        <taxon>Bacillati</taxon>
        <taxon>Bacillota</taxon>
        <taxon>Clostridia</taxon>
        <taxon>Lachnospirales</taxon>
        <taxon>Lachnospiraceae</taxon>
        <taxon>Faecalicatena</taxon>
    </lineage>
</organism>
<accession>A0A315ZXH1</accession>
<dbReference type="GO" id="GO:0043709">
    <property type="term" value="P:cell adhesion involved in single-species biofilm formation"/>
    <property type="evidence" value="ECO:0007669"/>
    <property type="project" value="TreeGrafter"/>
</dbReference>
<dbReference type="Proteomes" id="UP000254051">
    <property type="component" value="Unassembled WGS sequence"/>
</dbReference>
<protein>
    <submittedName>
        <fullName evidence="3">Diguanylate cyclase (GGDEF) domain-containing protein</fullName>
    </submittedName>
</protein>
<dbReference type="GO" id="GO:0005886">
    <property type="term" value="C:plasma membrane"/>
    <property type="evidence" value="ECO:0007669"/>
    <property type="project" value="TreeGrafter"/>
</dbReference>
<dbReference type="InterPro" id="IPR003660">
    <property type="entry name" value="HAMP_dom"/>
</dbReference>
<dbReference type="PROSITE" id="PS50885">
    <property type="entry name" value="HAMP"/>
    <property type="match status" value="1"/>
</dbReference>
<sequence>MDSVAGLLQDYLKNVIHEPEHAVLDLHKLPAEFQNFGKELIHFSECVMESSGLAKALAKGNLNVNLPPPGNKVAAPLKALHASLKHLTWQTQQVAKGDYQQRVDFMGEYSEAFNTMIERLNQRRLALLDEIHTLVQNKSLYETLVGQIEQWIIVTDAETAERLFVSREMEAVLEEKDSGDALSQWLQAQTEMMEGKDEIFMTELEMQNNGIIRYYSVSIHPLNWNGRNALAFVLTDVSNERERLNKLQNMTDLDPLTQLYNRRYGMEVLEDWIAQCKSFILSFVDIDNLKYVNDRLGHAEGDQYILCVSVIMREFSPNAVVCRIGGDEFMLLAENWNVDEARERLEVLRRALIGWNGSPGISYERSISYGVIPVGPSASGPVLQASELLSAADEKMYEYKRAYKLRQKKSAR</sequence>
<gene>
    <name evidence="3" type="ORF">SAMN05216529_10470</name>
</gene>
<dbReference type="Gene3D" id="3.30.70.270">
    <property type="match status" value="1"/>
</dbReference>
<dbReference type="Pfam" id="PF00990">
    <property type="entry name" value="GGDEF"/>
    <property type="match status" value="1"/>
</dbReference>
<dbReference type="PANTHER" id="PTHR45138">
    <property type="entry name" value="REGULATORY COMPONENTS OF SENSORY TRANSDUCTION SYSTEM"/>
    <property type="match status" value="1"/>
</dbReference>
<keyword evidence="4" id="KW-1185">Reference proteome</keyword>
<dbReference type="InterPro" id="IPR029787">
    <property type="entry name" value="Nucleotide_cyclase"/>
</dbReference>
<dbReference type="InterPro" id="IPR050469">
    <property type="entry name" value="Diguanylate_Cyclase"/>
</dbReference>
<evidence type="ECO:0000313" key="4">
    <source>
        <dbReference type="Proteomes" id="UP000254051"/>
    </source>
</evidence>
<dbReference type="GO" id="GO:0052621">
    <property type="term" value="F:diguanylate cyclase activity"/>
    <property type="evidence" value="ECO:0007669"/>
    <property type="project" value="TreeGrafter"/>
</dbReference>
<dbReference type="PANTHER" id="PTHR45138:SF24">
    <property type="entry name" value="DIGUANYLATE CYCLASE DGCC-RELATED"/>
    <property type="match status" value="1"/>
</dbReference>
<dbReference type="SMART" id="SM00267">
    <property type="entry name" value="GGDEF"/>
    <property type="match status" value="1"/>
</dbReference>
<feature type="domain" description="GGDEF" evidence="2">
    <location>
        <begin position="277"/>
        <end position="412"/>
    </location>
</feature>
<dbReference type="PROSITE" id="PS50887">
    <property type="entry name" value="GGDEF"/>
    <property type="match status" value="1"/>
</dbReference>
<dbReference type="GO" id="GO:0007165">
    <property type="term" value="P:signal transduction"/>
    <property type="evidence" value="ECO:0007669"/>
    <property type="project" value="InterPro"/>
</dbReference>
<dbReference type="InterPro" id="IPR043128">
    <property type="entry name" value="Rev_trsase/Diguanyl_cyclase"/>
</dbReference>
<dbReference type="AlphaFoldDB" id="A0A315ZXH1"/>
<dbReference type="Pfam" id="PF00672">
    <property type="entry name" value="HAMP"/>
    <property type="match status" value="1"/>
</dbReference>
<dbReference type="CDD" id="cd01949">
    <property type="entry name" value="GGDEF"/>
    <property type="match status" value="1"/>
</dbReference>
<evidence type="ECO:0000313" key="3">
    <source>
        <dbReference type="EMBL" id="SUQ13759.1"/>
    </source>
</evidence>
<dbReference type="SUPFAM" id="SSF55073">
    <property type="entry name" value="Nucleotide cyclase"/>
    <property type="match status" value="1"/>
</dbReference>
<evidence type="ECO:0000259" key="1">
    <source>
        <dbReference type="PROSITE" id="PS50885"/>
    </source>
</evidence>
<dbReference type="CDD" id="cd06225">
    <property type="entry name" value="HAMP"/>
    <property type="match status" value="1"/>
</dbReference>
<dbReference type="OrthoDB" id="9804955at2"/>
<proteinExistence type="predicted"/>
<name>A0A315ZXH1_9FIRM</name>
<evidence type="ECO:0000259" key="2">
    <source>
        <dbReference type="PROSITE" id="PS50887"/>
    </source>
</evidence>
<dbReference type="EMBL" id="UHJJ01000004">
    <property type="protein sequence ID" value="SUQ13759.1"/>
    <property type="molecule type" value="Genomic_DNA"/>
</dbReference>
<feature type="domain" description="HAMP" evidence="1">
    <location>
        <begin position="78"/>
        <end position="125"/>
    </location>
</feature>
<dbReference type="GO" id="GO:1902201">
    <property type="term" value="P:negative regulation of bacterial-type flagellum-dependent cell motility"/>
    <property type="evidence" value="ECO:0007669"/>
    <property type="project" value="TreeGrafter"/>
</dbReference>
<dbReference type="NCBIfam" id="TIGR00254">
    <property type="entry name" value="GGDEF"/>
    <property type="match status" value="1"/>
</dbReference>
<reference evidence="4" key="1">
    <citation type="submission" date="2017-07" db="EMBL/GenBank/DDBJ databases">
        <authorList>
            <person name="Varghese N."/>
            <person name="Submissions S."/>
        </authorList>
    </citation>
    <scope>NUCLEOTIDE SEQUENCE [LARGE SCALE GENOMIC DNA]</scope>
    <source>
        <strain evidence="4">NLAE-zl-C134</strain>
    </source>
</reference>
<dbReference type="RefSeq" id="WP_109709956.1">
    <property type="nucleotide sequence ID" value="NZ_QGDS01000004.1"/>
</dbReference>